<sequence>MPHVTIKHFPRNFTHQEQQRLAAEITALVLENFDTHGDAVSIALEPVEKPEWHEKVVVPEVTERAELLIKAPNYRKQ</sequence>
<name>A0A1G8Z3X6_ACTMZ</name>
<organism evidence="3 4">
    <name type="scientific">Actinopolyspora mzabensis</name>
    <dbReference type="NCBI Taxonomy" id="995066"/>
    <lineage>
        <taxon>Bacteria</taxon>
        <taxon>Bacillati</taxon>
        <taxon>Actinomycetota</taxon>
        <taxon>Actinomycetes</taxon>
        <taxon>Actinopolysporales</taxon>
        <taxon>Actinopolysporaceae</taxon>
        <taxon>Actinopolyspora</taxon>
    </lineage>
</organism>
<dbReference type="InterPro" id="IPR004370">
    <property type="entry name" value="4-OT-like_dom"/>
</dbReference>
<dbReference type="AlphaFoldDB" id="A0A1G8Z3X6"/>
<proteinExistence type="predicted"/>
<dbReference type="RefSeq" id="WP_092627411.1">
    <property type="nucleotide sequence ID" value="NZ_FNFM01000004.1"/>
</dbReference>
<evidence type="ECO:0000256" key="1">
    <source>
        <dbReference type="ARBA" id="ARBA00023235"/>
    </source>
</evidence>
<dbReference type="Pfam" id="PF01361">
    <property type="entry name" value="Tautomerase"/>
    <property type="match status" value="1"/>
</dbReference>
<dbReference type="Proteomes" id="UP000199213">
    <property type="component" value="Unassembled WGS sequence"/>
</dbReference>
<gene>
    <name evidence="3" type="ORF">SAMN04487820_104223</name>
</gene>
<keyword evidence="4" id="KW-1185">Reference proteome</keyword>
<dbReference type="Gene3D" id="3.30.429.10">
    <property type="entry name" value="Macrophage Migration Inhibitory Factor"/>
    <property type="match status" value="1"/>
</dbReference>
<reference evidence="4" key="1">
    <citation type="submission" date="2016-10" db="EMBL/GenBank/DDBJ databases">
        <authorList>
            <person name="Varghese N."/>
            <person name="Submissions S."/>
        </authorList>
    </citation>
    <scope>NUCLEOTIDE SEQUENCE [LARGE SCALE GENOMIC DNA]</scope>
    <source>
        <strain evidence="4">DSM 45460</strain>
    </source>
</reference>
<evidence type="ECO:0000313" key="4">
    <source>
        <dbReference type="Proteomes" id="UP000199213"/>
    </source>
</evidence>
<protein>
    <submittedName>
        <fullName evidence="3">4-oxalocrotonate tautomerase</fullName>
    </submittedName>
</protein>
<evidence type="ECO:0000259" key="2">
    <source>
        <dbReference type="Pfam" id="PF01361"/>
    </source>
</evidence>
<evidence type="ECO:0000313" key="3">
    <source>
        <dbReference type="EMBL" id="SDK09822.1"/>
    </source>
</evidence>
<dbReference type="InterPro" id="IPR014347">
    <property type="entry name" value="Tautomerase/MIF_sf"/>
</dbReference>
<dbReference type="OrthoDB" id="3395834at2"/>
<dbReference type="EMBL" id="FNFM01000004">
    <property type="protein sequence ID" value="SDK09822.1"/>
    <property type="molecule type" value="Genomic_DNA"/>
</dbReference>
<dbReference type="SUPFAM" id="SSF55331">
    <property type="entry name" value="Tautomerase/MIF"/>
    <property type="match status" value="1"/>
</dbReference>
<dbReference type="GO" id="GO:0016853">
    <property type="term" value="F:isomerase activity"/>
    <property type="evidence" value="ECO:0007669"/>
    <property type="project" value="UniProtKB-KW"/>
</dbReference>
<keyword evidence="1" id="KW-0413">Isomerase</keyword>
<accession>A0A1G8Z3X6</accession>
<feature type="domain" description="4-oxalocrotonate tautomerase-like" evidence="2">
    <location>
        <begin position="2"/>
        <end position="52"/>
    </location>
</feature>